<proteinExistence type="predicted"/>
<dbReference type="Proteomes" id="UP000235162">
    <property type="component" value="Unassembled WGS sequence"/>
</dbReference>
<dbReference type="KEGG" id="hja:BST95_01515"/>
<dbReference type="Gene3D" id="1.20.1640.10">
    <property type="entry name" value="Multidrug efflux transporter AcrB transmembrane domain"/>
    <property type="match status" value="1"/>
</dbReference>
<evidence type="ECO:0000313" key="2">
    <source>
        <dbReference type="Proteomes" id="UP000235162"/>
    </source>
</evidence>
<sequence length="83" mass="8588">MGTIVNSPIPVDRAVQNFSEAGMAAIEAVSEAVEICLRPTAMSTITALFGLASFVFLPGAGTKLYRGVDLIVMSGFSGLPSSH</sequence>
<dbReference type="SUPFAM" id="SSF82866">
    <property type="entry name" value="Multidrug efflux transporter AcrB transmembrane domain"/>
    <property type="match status" value="1"/>
</dbReference>
<protein>
    <submittedName>
        <fullName evidence="1">AcrB/AcrD/AcrF family protein</fullName>
    </submittedName>
</protein>
<comment type="caution">
    <text evidence="1">The sequence shown here is derived from an EMBL/GenBank/DDBJ whole genome shotgun (WGS) entry which is preliminary data.</text>
</comment>
<evidence type="ECO:0000313" key="1">
    <source>
        <dbReference type="EMBL" id="PLW84998.1"/>
    </source>
</evidence>
<reference evidence="1 2" key="1">
    <citation type="submission" date="2018-01" db="EMBL/GenBank/DDBJ databases">
        <title>The draft genome sequence of Halioglobus japonicus S1-36.</title>
        <authorList>
            <person name="Du Z.-J."/>
            <person name="Shi M.-J."/>
        </authorList>
    </citation>
    <scope>NUCLEOTIDE SEQUENCE [LARGE SCALE GENOMIC DNA]</scope>
    <source>
        <strain evidence="1 2">S1-36</strain>
    </source>
</reference>
<keyword evidence="2" id="KW-1185">Reference proteome</keyword>
<name>A0AAP8MBY8_9GAMM</name>
<dbReference type="EMBL" id="PKUR01000004">
    <property type="protein sequence ID" value="PLW84998.1"/>
    <property type="molecule type" value="Genomic_DNA"/>
</dbReference>
<dbReference type="AlphaFoldDB" id="A0AAP8MBY8"/>
<organism evidence="1 2">
    <name type="scientific">Halioglobus japonicus</name>
    <dbReference type="NCBI Taxonomy" id="930805"/>
    <lineage>
        <taxon>Bacteria</taxon>
        <taxon>Pseudomonadati</taxon>
        <taxon>Pseudomonadota</taxon>
        <taxon>Gammaproteobacteria</taxon>
        <taxon>Cellvibrionales</taxon>
        <taxon>Halieaceae</taxon>
        <taxon>Halioglobus</taxon>
    </lineage>
</organism>
<gene>
    <name evidence="1" type="ORF">C0029_15775</name>
</gene>
<accession>A0AAP8MBY8</accession>
<dbReference type="RefSeq" id="WP_084197861.1">
    <property type="nucleotide sequence ID" value="NZ_BMYL01000004.1"/>
</dbReference>